<gene>
    <name evidence="4" type="ORF">ILEXP_LOCUS56309</name>
</gene>
<accession>A0ABC8UXP0</accession>
<name>A0ABC8UXP0_9AQUA</name>
<sequence>MSRVVSGGLPDRYKQAKPEETHEVQPFLRVNKDGIDLGKQEVTHEVLPYLKVYKDGTIERLAGPDVVPAAFDPQTGVLSKDIEIMLDAKVSARLYRPNLINDQTNNQKLPLVVYFHGGAFLICSTGEPLKAPEHPFPTAYNDSWDVLQWVASHAYGAGRDSAGANTAHHRAIRHQCSNHAIRLKLAGIVLIHPYFWGVEPIGSEVTDLVRKSMVDKWWQFVCPSNRGNDDLLINPFANGAPSLESLECDRVLVCVAEKDTLRDRGRLYYDSLVKSNWKGAAEIIKSEEEDHVFHIFNPNCEKALSMIKSLATFINLK</sequence>
<feature type="compositionally biased region" description="Basic and acidic residues" evidence="2">
    <location>
        <begin position="11"/>
        <end position="22"/>
    </location>
</feature>
<dbReference type="Proteomes" id="UP001642360">
    <property type="component" value="Unassembled WGS sequence"/>
</dbReference>
<evidence type="ECO:0000256" key="1">
    <source>
        <dbReference type="ARBA" id="ARBA00010515"/>
    </source>
</evidence>
<dbReference type="EMBL" id="CAUOFW020009457">
    <property type="protein sequence ID" value="CAK9185861.1"/>
    <property type="molecule type" value="Genomic_DNA"/>
</dbReference>
<organism evidence="4 5">
    <name type="scientific">Ilex paraguariensis</name>
    <name type="common">yerba mate</name>
    <dbReference type="NCBI Taxonomy" id="185542"/>
    <lineage>
        <taxon>Eukaryota</taxon>
        <taxon>Viridiplantae</taxon>
        <taxon>Streptophyta</taxon>
        <taxon>Embryophyta</taxon>
        <taxon>Tracheophyta</taxon>
        <taxon>Spermatophyta</taxon>
        <taxon>Magnoliopsida</taxon>
        <taxon>eudicotyledons</taxon>
        <taxon>Gunneridae</taxon>
        <taxon>Pentapetalae</taxon>
        <taxon>asterids</taxon>
        <taxon>campanulids</taxon>
        <taxon>Aquifoliales</taxon>
        <taxon>Aquifoliaceae</taxon>
        <taxon>Ilex</taxon>
    </lineage>
</organism>
<evidence type="ECO:0000313" key="5">
    <source>
        <dbReference type="Proteomes" id="UP001642360"/>
    </source>
</evidence>
<dbReference type="PANTHER" id="PTHR23024:SF577">
    <property type="entry name" value="CARBOXYLESTERASE 2-RELATED"/>
    <property type="match status" value="1"/>
</dbReference>
<proteinExistence type="inferred from homology"/>
<keyword evidence="5" id="KW-1185">Reference proteome</keyword>
<reference evidence="4 5" key="1">
    <citation type="submission" date="2024-02" db="EMBL/GenBank/DDBJ databases">
        <authorList>
            <person name="Vignale AGUSTIN F."/>
            <person name="Sosa J E."/>
            <person name="Modenutti C."/>
        </authorList>
    </citation>
    <scope>NUCLEOTIDE SEQUENCE [LARGE SCALE GENOMIC DNA]</scope>
</reference>
<dbReference type="InterPro" id="IPR013094">
    <property type="entry name" value="AB_hydrolase_3"/>
</dbReference>
<feature type="region of interest" description="Disordered" evidence="2">
    <location>
        <begin position="1"/>
        <end position="22"/>
    </location>
</feature>
<dbReference type="SUPFAM" id="SSF53474">
    <property type="entry name" value="alpha/beta-Hydrolases"/>
    <property type="match status" value="1"/>
</dbReference>
<evidence type="ECO:0000256" key="2">
    <source>
        <dbReference type="SAM" id="MobiDB-lite"/>
    </source>
</evidence>
<evidence type="ECO:0000313" key="4">
    <source>
        <dbReference type="EMBL" id="CAK9185861.1"/>
    </source>
</evidence>
<dbReference type="Gene3D" id="3.40.50.1820">
    <property type="entry name" value="alpha/beta hydrolase"/>
    <property type="match status" value="1"/>
</dbReference>
<dbReference type="Pfam" id="PF07859">
    <property type="entry name" value="Abhydrolase_3"/>
    <property type="match status" value="1"/>
</dbReference>
<protein>
    <recommendedName>
        <fullName evidence="3">Alpha/beta hydrolase fold-3 domain-containing protein</fullName>
    </recommendedName>
</protein>
<dbReference type="AlphaFoldDB" id="A0ABC8UXP0"/>
<dbReference type="InterPro" id="IPR050466">
    <property type="entry name" value="Carboxylest/Gibb_receptor"/>
</dbReference>
<comment type="similarity">
    <text evidence="1">Belongs to the 'GDXG' lipolytic enzyme family.</text>
</comment>
<evidence type="ECO:0000259" key="3">
    <source>
        <dbReference type="Pfam" id="PF07859"/>
    </source>
</evidence>
<dbReference type="InterPro" id="IPR029058">
    <property type="entry name" value="AB_hydrolase_fold"/>
</dbReference>
<comment type="caution">
    <text evidence="4">The sequence shown here is derived from an EMBL/GenBank/DDBJ whole genome shotgun (WGS) entry which is preliminary data.</text>
</comment>
<feature type="domain" description="Alpha/beta hydrolase fold-3" evidence="3">
    <location>
        <begin position="130"/>
        <end position="294"/>
    </location>
</feature>
<dbReference type="PANTHER" id="PTHR23024">
    <property type="entry name" value="ARYLACETAMIDE DEACETYLASE"/>
    <property type="match status" value="1"/>
</dbReference>